<dbReference type="Gene3D" id="3.40.225.10">
    <property type="entry name" value="Class II aldolase/adducin N-terminal domain"/>
    <property type="match status" value="2"/>
</dbReference>
<organism evidence="5 6">
    <name type="scientific">Victivallis vadensis</name>
    <dbReference type="NCBI Taxonomy" id="172901"/>
    <lineage>
        <taxon>Bacteria</taxon>
        <taxon>Pseudomonadati</taxon>
        <taxon>Lentisphaerota</taxon>
        <taxon>Lentisphaeria</taxon>
        <taxon>Victivallales</taxon>
        <taxon>Victivallaceae</taxon>
        <taxon>Victivallis</taxon>
    </lineage>
</organism>
<feature type="domain" description="Class II aldolase/adducin N-terminal" evidence="3">
    <location>
        <begin position="11"/>
        <end position="187"/>
    </location>
</feature>
<dbReference type="EMBL" id="JABAEW010000010">
    <property type="protein sequence ID" value="NMD86338.1"/>
    <property type="molecule type" value="Genomic_DNA"/>
</dbReference>
<sequence length="431" mass="46894">MTKNKFIHPSDQIVAFMKRIYDYGMTTTSGGNLSIMDSDGNMWISPSGVDKGTLRREDIMCVKPDGAIVGPHRPSVEYPFHRAVYKLRPDVKAVLHAHPPALVSFSVAGVTPDTSATSTSAGVCGSVGFAGYDVPGSDGLGELVSAEFAKGHNTTLLRNHGACVVGRTMDEAFRRIETLDFCARMLAHAVTLGKPQSIPADQLADLFTDRNKEFSEFTPECPSSDELEQRRKMAQMARRSYDQFLFTSADGTIAVRLGPDSFLVTPAGADRATLEPADMVLVKGTRYEAGKALTPTAWFIKALFDAQPELNAMIIANPPCLAAYGIANAKFDPRVIPESYIMLREMPEFPFTATTQDTANLLKTLSPRYPIVRIRQQAVISTGKSVLEAFDRLEVAEYSAKATLMAGPLGGMTPMNEQEVADVVKAFKLLP</sequence>
<evidence type="ECO:0000256" key="2">
    <source>
        <dbReference type="ARBA" id="ARBA00023239"/>
    </source>
</evidence>
<keyword evidence="1" id="KW-0479">Metal-binding</keyword>
<keyword evidence="6" id="KW-1185">Reference proteome</keyword>
<evidence type="ECO:0000313" key="6">
    <source>
        <dbReference type="Proteomes" id="UP000245959"/>
    </source>
</evidence>
<dbReference type="InterPro" id="IPR001303">
    <property type="entry name" value="Aldolase_II/adducin_N"/>
</dbReference>
<evidence type="ECO:0000313" key="7">
    <source>
        <dbReference type="Proteomes" id="UP000576225"/>
    </source>
</evidence>
<dbReference type="GO" id="GO:0005829">
    <property type="term" value="C:cytosol"/>
    <property type="evidence" value="ECO:0007669"/>
    <property type="project" value="TreeGrafter"/>
</dbReference>
<dbReference type="PANTHER" id="PTHR22789:SF0">
    <property type="entry name" value="3-OXO-TETRONATE 4-PHOSPHATE DECARBOXYLASE-RELATED"/>
    <property type="match status" value="1"/>
</dbReference>
<dbReference type="EMBL" id="QEKH01000020">
    <property type="protein sequence ID" value="PVY39566.1"/>
    <property type="molecule type" value="Genomic_DNA"/>
</dbReference>
<dbReference type="InterPro" id="IPR050197">
    <property type="entry name" value="Aldolase_class_II_sugar_metab"/>
</dbReference>
<reference evidence="5 6" key="1">
    <citation type="submission" date="2018-04" db="EMBL/GenBank/DDBJ databases">
        <title>Genomic Encyclopedia of Type Strains, Phase IV (KMG-IV): sequencing the most valuable type-strain genomes for metagenomic binning, comparative biology and taxonomic classification.</title>
        <authorList>
            <person name="Goeker M."/>
        </authorList>
    </citation>
    <scope>NUCLEOTIDE SEQUENCE [LARGE SCALE GENOMIC DNA]</scope>
    <source>
        <strain evidence="5 6">DSM 14823</strain>
    </source>
</reference>
<dbReference type="GO" id="GO:0046872">
    <property type="term" value="F:metal ion binding"/>
    <property type="evidence" value="ECO:0007669"/>
    <property type="project" value="UniProtKB-KW"/>
</dbReference>
<dbReference type="GO" id="GO:0019323">
    <property type="term" value="P:pentose catabolic process"/>
    <property type="evidence" value="ECO:0007669"/>
    <property type="project" value="TreeGrafter"/>
</dbReference>
<dbReference type="Pfam" id="PF00596">
    <property type="entry name" value="Aldolase_II"/>
    <property type="match status" value="2"/>
</dbReference>
<name>A0A2U1AT09_9BACT</name>
<reference evidence="4 7" key="2">
    <citation type="submission" date="2020-04" db="EMBL/GenBank/DDBJ databases">
        <authorList>
            <person name="Hitch T.C.A."/>
            <person name="Wylensek D."/>
            <person name="Clavel T."/>
        </authorList>
    </citation>
    <scope>NUCLEOTIDE SEQUENCE [LARGE SCALE GENOMIC DNA]</scope>
    <source>
        <strain evidence="4 7">COR2-253-APC-1A</strain>
    </source>
</reference>
<dbReference type="RefSeq" id="WP_165833057.1">
    <property type="nucleotide sequence ID" value="NZ_CAJKCJ010000075.1"/>
</dbReference>
<feature type="domain" description="Class II aldolase/adducin N-terminal" evidence="3">
    <location>
        <begin position="231"/>
        <end position="404"/>
    </location>
</feature>
<keyword evidence="2" id="KW-0456">Lyase</keyword>
<gene>
    <name evidence="5" type="ORF">C8D82_12042</name>
    <name evidence="4" type="ORF">HF882_07050</name>
</gene>
<dbReference type="Proteomes" id="UP000576225">
    <property type="component" value="Unassembled WGS sequence"/>
</dbReference>
<proteinExistence type="predicted"/>
<evidence type="ECO:0000313" key="5">
    <source>
        <dbReference type="EMBL" id="PVY39566.1"/>
    </source>
</evidence>
<protein>
    <submittedName>
        <fullName evidence="4">Class II aldolase/adducin family protein</fullName>
    </submittedName>
    <submittedName>
        <fullName evidence="5">L-fuculose-phosphate aldolase</fullName>
    </submittedName>
</protein>
<dbReference type="Proteomes" id="UP000245959">
    <property type="component" value="Unassembled WGS sequence"/>
</dbReference>
<dbReference type="GeneID" id="78295945"/>
<comment type="caution">
    <text evidence="5">The sequence shown here is derived from an EMBL/GenBank/DDBJ whole genome shotgun (WGS) entry which is preliminary data.</text>
</comment>
<dbReference type="GO" id="GO:0016832">
    <property type="term" value="F:aldehyde-lyase activity"/>
    <property type="evidence" value="ECO:0007669"/>
    <property type="project" value="TreeGrafter"/>
</dbReference>
<evidence type="ECO:0000259" key="3">
    <source>
        <dbReference type="SMART" id="SM01007"/>
    </source>
</evidence>
<dbReference type="SUPFAM" id="SSF53639">
    <property type="entry name" value="AraD/HMP-PK domain-like"/>
    <property type="match status" value="2"/>
</dbReference>
<evidence type="ECO:0000313" key="4">
    <source>
        <dbReference type="EMBL" id="NMD86338.1"/>
    </source>
</evidence>
<evidence type="ECO:0000256" key="1">
    <source>
        <dbReference type="ARBA" id="ARBA00022723"/>
    </source>
</evidence>
<dbReference type="InterPro" id="IPR036409">
    <property type="entry name" value="Aldolase_II/adducin_N_sf"/>
</dbReference>
<dbReference type="SMART" id="SM01007">
    <property type="entry name" value="Aldolase_II"/>
    <property type="match status" value="2"/>
</dbReference>
<accession>A0A2U1AT09</accession>
<dbReference type="PANTHER" id="PTHR22789">
    <property type="entry name" value="FUCULOSE PHOSPHATE ALDOLASE"/>
    <property type="match status" value="1"/>
</dbReference>
<dbReference type="AlphaFoldDB" id="A0A2U1AT09"/>